<comment type="caution">
    <text evidence="2">The sequence shown here is derived from an EMBL/GenBank/DDBJ whole genome shotgun (WGS) entry which is preliminary data.</text>
</comment>
<feature type="transmembrane region" description="Helical" evidence="1">
    <location>
        <begin position="299"/>
        <end position="318"/>
    </location>
</feature>
<keyword evidence="1" id="KW-0812">Transmembrane</keyword>
<gene>
    <name evidence="2" type="ORF">IFR04_014918</name>
</gene>
<protein>
    <submittedName>
        <fullName evidence="2">Uncharacterized protein</fullName>
    </submittedName>
</protein>
<evidence type="ECO:0000313" key="2">
    <source>
        <dbReference type="EMBL" id="KAG4411944.1"/>
    </source>
</evidence>
<dbReference type="Proteomes" id="UP000664132">
    <property type="component" value="Unassembled WGS sequence"/>
</dbReference>
<feature type="transmembrane region" description="Helical" evidence="1">
    <location>
        <begin position="204"/>
        <end position="221"/>
    </location>
</feature>
<reference evidence="2" key="1">
    <citation type="submission" date="2021-02" db="EMBL/GenBank/DDBJ databases">
        <title>Genome sequence Cadophora malorum strain M34.</title>
        <authorList>
            <person name="Stefanovic E."/>
            <person name="Vu D."/>
            <person name="Scully C."/>
            <person name="Dijksterhuis J."/>
            <person name="Roader J."/>
            <person name="Houbraken J."/>
        </authorList>
    </citation>
    <scope>NUCLEOTIDE SEQUENCE</scope>
    <source>
        <strain evidence="2">M34</strain>
    </source>
</reference>
<evidence type="ECO:0000313" key="3">
    <source>
        <dbReference type="Proteomes" id="UP000664132"/>
    </source>
</evidence>
<evidence type="ECO:0000256" key="1">
    <source>
        <dbReference type="SAM" id="Phobius"/>
    </source>
</evidence>
<organism evidence="2 3">
    <name type="scientific">Cadophora malorum</name>
    <dbReference type="NCBI Taxonomy" id="108018"/>
    <lineage>
        <taxon>Eukaryota</taxon>
        <taxon>Fungi</taxon>
        <taxon>Dikarya</taxon>
        <taxon>Ascomycota</taxon>
        <taxon>Pezizomycotina</taxon>
        <taxon>Leotiomycetes</taxon>
        <taxon>Helotiales</taxon>
        <taxon>Ploettnerulaceae</taxon>
        <taxon>Cadophora</taxon>
    </lineage>
</organism>
<accession>A0A8H7W5U8</accession>
<keyword evidence="3" id="KW-1185">Reference proteome</keyword>
<dbReference type="OrthoDB" id="3024632at2759"/>
<sequence>MAEKSSTFTKIGGGLVEIAALTALIGSATAESLTLGNKGAPGLAWAASSTFGALSVIKACVAGATPGWLRDSLGVRNTATDLAIGLSFDLDSRYKDREDMARKNLGDPIGVMCGGCHTDTQQSTAGDTITTQRDVYAFDQFTMDPVHNVSPSLPGDPLQVHIFVQDPWYDGPVMTQDWIGLMISVLKISETYTLWRYGARRLCWISSSSWLYFFTVSIVLLQRRISRGYGKNFDNGRSDILTGQLPAARKKGGERVVLLGVPRNFRHHILWRISWTIGSMVSAASLITTYIFLSQADVTVTYIWVAFQILWLVLRSIYFHVAQGTNAIVCPILEQRPFDKLLEGHKRRTLDLIFAMSRSQMHGHPRGVYSYTEDLASLEDFKKAFMRDQQRLDKFYPIELLQVVGGLPHVTFTSIIGDTLLSSTAWAYGSNLSGMDLYDSCVVTFKIDEHQWIQAMSEDMKILGKRQVRLLNDVDVTTELKSGELNISMYERVDCLA</sequence>
<keyword evidence="1" id="KW-0472">Membrane</keyword>
<dbReference type="AlphaFoldDB" id="A0A8H7W5U8"/>
<proteinExistence type="predicted"/>
<keyword evidence="1" id="KW-1133">Transmembrane helix</keyword>
<name>A0A8H7W5U8_9HELO</name>
<feature type="transmembrane region" description="Helical" evidence="1">
    <location>
        <begin position="273"/>
        <end position="293"/>
    </location>
</feature>
<dbReference type="EMBL" id="JAFJYH010000425">
    <property type="protein sequence ID" value="KAG4411944.1"/>
    <property type="molecule type" value="Genomic_DNA"/>
</dbReference>